<dbReference type="GO" id="GO:0016787">
    <property type="term" value="F:hydrolase activity"/>
    <property type="evidence" value="ECO:0007669"/>
    <property type="project" value="UniProtKB-KW"/>
</dbReference>
<dbReference type="InterPro" id="IPR004843">
    <property type="entry name" value="Calcineurin-like_PHP"/>
</dbReference>
<dbReference type="InterPro" id="IPR036907">
    <property type="entry name" value="5'-Nucleotdase_C_sf"/>
</dbReference>
<dbReference type="GO" id="GO:0009166">
    <property type="term" value="P:nucleotide catabolic process"/>
    <property type="evidence" value="ECO:0007669"/>
    <property type="project" value="InterPro"/>
</dbReference>
<accession>A0A975TT73</accession>
<dbReference type="Gene3D" id="3.90.780.10">
    <property type="entry name" value="5'-Nucleotidase, C-terminal domain"/>
    <property type="match status" value="1"/>
</dbReference>
<evidence type="ECO:0000259" key="4">
    <source>
        <dbReference type="Pfam" id="PF02872"/>
    </source>
</evidence>
<dbReference type="Gene3D" id="3.60.21.10">
    <property type="match status" value="1"/>
</dbReference>
<feature type="domain" description="5'-Nucleotidase C-terminal" evidence="4">
    <location>
        <begin position="362"/>
        <end position="543"/>
    </location>
</feature>
<keyword evidence="2" id="KW-0378">Hydrolase</keyword>
<dbReference type="InterPro" id="IPR008334">
    <property type="entry name" value="5'-Nucleotdase_C"/>
</dbReference>
<evidence type="ECO:0000256" key="1">
    <source>
        <dbReference type="ARBA" id="ARBA00022729"/>
    </source>
</evidence>
<keyword evidence="2" id="KW-0547">Nucleotide-binding</keyword>
<dbReference type="EMBL" id="CP078073">
    <property type="protein sequence ID" value="QXL86431.1"/>
    <property type="molecule type" value="Genomic_DNA"/>
</dbReference>
<dbReference type="Proteomes" id="UP000693972">
    <property type="component" value="Unassembled WGS sequence"/>
</dbReference>
<name>A0A975TT73_9RHOB</name>
<evidence type="ECO:0000313" key="6">
    <source>
        <dbReference type="Proteomes" id="UP000693972"/>
    </source>
</evidence>
<dbReference type="SUPFAM" id="SSF56300">
    <property type="entry name" value="Metallo-dependent phosphatases"/>
    <property type="match status" value="1"/>
</dbReference>
<dbReference type="NCBIfam" id="NF006938">
    <property type="entry name" value="PRK09420.1"/>
    <property type="match status" value="1"/>
</dbReference>
<sequence length="629" mass="67417">MTLPKHIATAQGTAAGVTVHLRVLGTTDLHAHLLPYDYFTDKRDTTVGLAQLGEMIASARVTSPNVLLLDNGDTLQGAPLADAALAEIVPAGRLHPMIAAMNALGYDAATLGNHDFDFGLSHLMTSLGGAAFPIVSANTHRMDGTPLVQPRCLLTRELTDSLGDTQTVRIGITGAVPPQVALWNKPHLHGRVVFDDMVASLTTEVATLRAERADIVLVLAHSGLGAKDAPPGAENVALQVSQIPGVDGVIAGHTHKIRAESGYSGVPIVQPGAFGSHLGCIDLVITRDDATAPWQTRQSFATTFATTQRRALGAIPVRRMLSDYPKLRLDVAREHAATRRYVARPLGKCGVALETYFSVLAPCAATQLIAEAQWDAARPLIADTPALKGLPILSAVAPFKSGGRSGPRSYTDVPPGPLRLRHAADLYLYPNMLSVLRISGQGVRDWLERSASLFRQIDPGMDQPRRLIDHDFAPYNFDRLAGLRYQIDVSRPARTNAEGDEVRDTPGRIRNLTLADGTPLGPHDEVAVITNSYRSAGGGHMKAPQQAEEVIVAQFSVRDAVAQYISHSASAIHPVVERTFSLMPLGGTQVVVETGPGALQHRCRLDALGLTPMEGTVTDDGFQRFLMRL</sequence>
<dbReference type="Pfam" id="PF02872">
    <property type="entry name" value="5_nucleotid_C"/>
    <property type="match status" value="1"/>
</dbReference>
<dbReference type="SUPFAM" id="SSF55816">
    <property type="entry name" value="5'-nucleotidase (syn. UDP-sugar hydrolase), C-terminal domain"/>
    <property type="match status" value="1"/>
</dbReference>
<gene>
    <name evidence="5" type="ORF">KUL25_13240</name>
</gene>
<proteinExistence type="inferred from homology"/>
<evidence type="ECO:0000259" key="3">
    <source>
        <dbReference type="Pfam" id="PF00149"/>
    </source>
</evidence>
<reference evidence="5 6" key="1">
    <citation type="submission" date="2021-07" db="EMBL/GenBank/DDBJ databases">
        <title>Karlodiniumbacter phycospheric gen. nov., sp. nov., a phycosphere bacterium isolated from karlodinium veneficum.</title>
        <authorList>
            <person name="Peng Y."/>
            <person name="Jiang L."/>
            <person name="Lee J."/>
        </authorList>
    </citation>
    <scope>NUCLEOTIDE SEQUENCE</scope>
    <source>
        <strain evidence="5 6">N5</strain>
    </source>
</reference>
<evidence type="ECO:0000313" key="5">
    <source>
        <dbReference type="EMBL" id="QXL86431.1"/>
    </source>
</evidence>
<organism evidence="5">
    <name type="scientific">Gymnodinialimonas phycosphaerae</name>
    <dbReference type="NCBI Taxonomy" id="2841589"/>
    <lineage>
        <taxon>Bacteria</taxon>
        <taxon>Pseudomonadati</taxon>
        <taxon>Pseudomonadota</taxon>
        <taxon>Alphaproteobacteria</taxon>
        <taxon>Rhodobacterales</taxon>
        <taxon>Paracoccaceae</taxon>
        <taxon>Gymnodinialimonas</taxon>
    </lineage>
</organism>
<evidence type="ECO:0000256" key="2">
    <source>
        <dbReference type="RuleBase" id="RU362119"/>
    </source>
</evidence>
<dbReference type="AlphaFoldDB" id="A0A975TT73"/>
<keyword evidence="6" id="KW-1185">Reference proteome</keyword>
<dbReference type="PRINTS" id="PR01607">
    <property type="entry name" value="APYRASEFAMLY"/>
</dbReference>
<dbReference type="Pfam" id="PF00149">
    <property type="entry name" value="Metallophos"/>
    <property type="match status" value="1"/>
</dbReference>
<dbReference type="GO" id="GO:0000166">
    <property type="term" value="F:nucleotide binding"/>
    <property type="evidence" value="ECO:0007669"/>
    <property type="project" value="UniProtKB-KW"/>
</dbReference>
<feature type="domain" description="Calcineurin-like phosphoesterase" evidence="3">
    <location>
        <begin position="21"/>
        <end position="256"/>
    </location>
</feature>
<dbReference type="RefSeq" id="WP_257893389.1">
    <property type="nucleotide sequence ID" value="NZ_JAIMBW010000001.1"/>
</dbReference>
<keyword evidence="1" id="KW-0732">Signal</keyword>
<comment type="similarity">
    <text evidence="2">Belongs to the 5'-nucleotidase family.</text>
</comment>
<protein>
    <submittedName>
        <fullName evidence="5">Bifunctional 2',3'-cyclic-nucleotide 2'-phosphodiesterase/3'-nucleotidase</fullName>
    </submittedName>
</protein>
<dbReference type="InterPro" id="IPR029052">
    <property type="entry name" value="Metallo-depent_PP-like"/>
</dbReference>
<dbReference type="EMBL" id="JAIMBW010000001">
    <property type="protein sequence ID" value="MBY4893730.1"/>
    <property type="molecule type" value="Genomic_DNA"/>
</dbReference>
<dbReference type="GO" id="GO:0030288">
    <property type="term" value="C:outer membrane-bounded periplasmic space"/>
    <property type="evidence" value="ECO:0007669"/>
    <property type="project" value="TreeGrafter"/>
</dbReference>
<dbReference type="InterPro" id="IPR006179">
    <property type="entry name" value="5_nucleotidase/apyrase"/>
</dbReference>
<dbReference type="PANTHER" id="PTHR11575">
    <property type="entry name" value="5'-NUCLEOTIDASE-RELATED"/>
    <property type="match status" value="1"/>
</dbReference>
<dbReference type="PANTHER" id="PTHR11575:SF6">
    <property type="entry name" value="2',3'-CYCLIC-NUCLEOTIDE 2'-PHOSPHODIESTERASE_3'-NUCLEOTIDASE"/>
    <property type="match status" value="1"/>
</dbReference>